<evidence type="ECO:0000313" key="3">
    <source>
        <dbReference type="Proteomes" id="UP001281761"/>
    </source>
</evidence>
<feature type="compositionally biased region" description="Polar residues" evidence="1">
    <location>
        <begin position="56"/>
        <end position="71"/>
    </location>
</feature>
<feature type="region of interest" description="Disordered" evidence="1">
    <location>
        <begin position="1"/>
        <end position="108"/>
    </location>
</feature>
<keyword evidence="3" id="KW-1185">Reference proteome</keyword>
<evidence type="ECO:0000256" key="1">
    <source>
        <dbReference type="SAM" id="MobiDB-lite"/>
    </source>
</evidence>
<comment type="caution">
    <text evidence="2">The sequence shown here is derived from an EMBL/GenBank/DDBJ whole genome shotgun (WGS) entry which is preliminary data.</text>
</comment>
<feature type="region of interest" description="Disordered" evidence="1">
    <location>
        <begin position="142"/>
        <end position="170"/>
    </location>
</feature>
<proteinExistence type="predicted"/>
<name>A0ABQ9X7A4_9EUKA</name>
<reference evidence="2 3" key="1">
    <citation type="journal article" date="2022" name="bioRxiv">
        <title>Genomics of Preaxostyla Flagellates Illuminates Evolutionary Transitions and the Path Towards Mitochondrial Loss.</title>
        <authorList>
            <person name="Novak L.V.F."/>
            <person name="Treitli S.C."/>
            <person name="Pyrih J."/>
            <person name="Halakuc P."/>
            <person name="Pipaliya S.V."/>
            <person name="Vacek V."/>
            <person name="Brzon O."/>
            <person name="Soukal P."/>
            <person name="Eme L."/>
            <person name="Dacks J.B."/>
            <person name="Karnkowska A."/>
            <person name="Elias M."/>
            <person name="Hampl V."/>
        </authorList>
    </citation>
    <scope>NUCLEOTIDE SEQUENCE [LARGE SCALE GENOMIC DNA]</scope>
    <source>
        <strain evidence="2">NAU3</strain>
        <tissue evidence="2">Gut</tissue>
    </source>
</reference>
<feature type="compositionally biased region" description="Low complexity" evidence="1">
    <location>
        <begin position="1"/>
        <end position="13"/>
    </location>
</feature>
<gene>
    <name evidence="2" type="ORF">BLNAU_17396</name>
</gene>
<protein>
    <recommendedName>
        <fullName evidence="4">VASt domain-containing protein</fullName>
    </recommendedName>
</protein>
<organism evidence="2 3">
    <name type="scientific">Blattamonas nauphoetae</name>
    <dbReference type="NCBI Taxonomy" id="2049346"/>
    <lineage>
        <taxon>Eukaryota</taxon>
        <taxon>Metamonada</taxon>
        <taxon>Preaxostyla</taxon>
        <taxon>Oxymonadida</taxon>
        <taxon>Blattamonas</taxon>
    </lineage>
</organism>
<sequence>MMNTTQPTPTTPTLRQRIPYIVRRYSTPTKEEQSQVDSPASTTSESLPRSQDKTPKSNPQIFSEPQPSSDQLLWPSHSPHTFEIPKEPTSPLPKERVGSTSPSLHPLMPNLLKKEKKKQAQILKRSPTSQSQILASPTISPTTIIESPEYPSPQPSLRGLETAQNQTTDQVSQAHSIPLPSVISPSGKVRLHLPPRHSILHIPFLAYLPRPPSHPPPKPDEPILRPLTTPYFHHIIPNLTLIQFLLNAIHYSSFIHFIFFRSSASAFPKAEETNAIPPFFLTTSERDAFIPIEPQENVQPSSALSPVESTPIVAQEDPITLINGLLDSPLSVGGTNQQFDWVPFTPDPPSTTLASFKRVINYVAPTNANIGPPSTHTRETHELHHFSPTHSVYTIRLDCLDVPYASHFYYFQKLVLKEEEYDPAHLEIENPVGAFDKDADAIMTEKANQNMPYLLPEVKKSLRIHATFDVVIVKPFIIQAMFTKISTQKSVIIDTELANFFRKVSLRRNTSRLLDWKRIVAENTTPEEIQSILNVEQASIFSDVSAVASSGGETHKSEQGPKTTSSSLSTFPPPSPVPEEPKEVPKQSVLSSITSLAKSCENVVVETIRGQNLSNTVQEVWRVVLMVVVTLIVVQMIRTLSSISTATEQQIQLQQQMLLSLQKFDERMNQQAPQNAHVPAVDT</sequence>
<feature type="compositionally biased region" description="Polar residues" evidence="1">
    <location>
        <begin position="35"/>
        <end position="49"/>
    </location>
</feature>
<evidence type="ECO:0008006" key="4">
    <source>
        <dbReference type="Google" id="ProtNLM"/>
    </source>
</evidence>
<feature type="region of interest" description="Disordered" evidence="1">
    <location>
        <begin position="550"/>
        <end position="585"/>
    </location>
</feature>
<evidence type="ECO:0000313" key="2">
    <source>
        <dbReference type="EMBL" id="KAK2947644.1"/>
    </source>
</evidence>
<dbReference type="Proteomes" id="UP001281761">
    <property type="component" value="Unassembled WGS sequence"/>
</dbReference>
<dbReference type="EMBL" id="JARBJD010000194">
    <property type="protein sequence ID" value="KAK2947644.1"/>
    <property type="molecule type" value="Genomic_DNA"/>
</dbReference>
<feature type="compositionally biased region" description="Low complexity" evidence="1">
    <location>
        <begin position="561"/>
        <end position="570"/>
    </location>
</feature>
<accession>A0ABQ9X7A4</accession>